<proteinExistence type="predicted"/>
<name>A0AC61MWF9_9FIRM</name>
<keyword evidence="2" id="KW-1185">Reference proteome</keyword>
<evidence type="ECO:0000313" key="2">
    <source>
        <dbReference type="Proteomes" id="UP000682782"/>
    </source>
</evidence>
<gene>
    <name evidence="1" type="ORF">JYE49_14850</name>
</gene>
<sequence>MDKLLLTHYYYPGTDPWKNIMNLPEQEAFRVAAELAAAHPETTSFYRFADFKNYYPLRKRADEYVREAFIRLGGKPRLPHPYSFVLAESDYLKAWFDSEDKIVLDLSDIPDDQVSFTPGDSCALLQQGIEPAVLTKGMLLEGIRECGGSVNAFLEKILEGRPYIEVQLWDRF</sequence>
<dbReference type="EMBL" id="CP068393">
    <property type="protein sequence ID" value="QUC67089.1"/>
    <property type="molecule type" value="Genomic_DNA"/>
</dbReference>
<accession>A0AC61MWF9</accession>
<protein>
    <submittedName>
        <fullName evidence="1">Uncharacterized protein</fullName>
    </submittedName>
</protein>
<dbReference type="Proteomes" id="UP000682782">
    <property type="component" value="Chromosome"/>
</dbReference>
<evidence type="ECO:0000313" key="1">
    <source>
        <dbReference type="EMBL" id="QUC67089.1"/>
    </source>
</evidence>
<reference evidence="1" key="1">
    <citation type="submission" date="2021-01" db="EMBL/GenBank/DDBJ databases">
        <title>Complete genome sequence of Clostridiales bacterium R-7.</title>
        <authorList>
            <person name="Mahoney-Kurpe S.C."/>
            <person name="Palevich N."/>
            <person name="Koike S."/>
            <person name="Moon C.D."/>
            <person name="Attwood G.T."/>
        </authorList>
    </citation>
    <scope>NUCLEOTIDE SEQUENCE</scope>
    <source>
        <strain evidence="1">R-7</strain>
    </source>
</reference>
<organism evidence="1 2">
    <name type="scientific">Aristaeella hokkaidonensis</name>
    <dbReference type="NCBI Taxonomy" id="3046382"/>
    <lineage>
        <taxon>Bacteria</taxon>
        <taxon>Bacillati</taxon>
        <taxon>Bacillota</taxon>
        <taxon>Clostridia</taxon>
        <taxon>Eubacteriales</taxon>
        <taxon>Aristaeellaceae</taxon>
        <taxon>Aristaeella</taxon>
    </lineage>
</organism>